<evidence type="ECO:0000256" key="1">
    <source>
        <dbReference type="SAM" id="MobiDB-lite"/>
    </source>
</evidence>
<dbReference type="AlphaFoldDB" id="A0A9W5F4E7"/>
<reference evidence="2 3" key="1">
    <citation type="submission" date="2016-01" db="EMBL/GenBank/DDBJ databases">
        <authorList>
            <person name="Regsiter A."/>
            <person name="william w."/>
        </authorList>
    </citation>
    <scope>NUCLEOTIDE SEQUENCE [LARGE SCALE GENOMIC DNA]</scope>
    <source>
        <strain evidence="2 3">CFBP 5494</strain>
    </source>
</reference>
<comment type="caution">
    <text evidence="2">The sequence shown here is derived from an EMBL/GenBank/DDBJ whole genome shotgun (WGS) entry which is preliminary data.</text>
</comment>
<name>A0A9W5F4E7_9HYPH</name>
<dbReference type="Proteomes" id="UP000191933">
    <property type="component" value="Unassembled WGS sequence"/>
</dbReference>
<evidence type="ECO:0000313" key="2">
    <source>
        <dbReference type="EMBL" id="CUW98355.1"/>
    </source>
</evidence>
<feature type="region of interest" description="Disordered" evidence="1">
    <location>
        <begin position="1"/>
        <end position="23"/>
    </location>
</feature>
<sequence>MEPASAVPDRAQPELSSLRSPDVSTADLTEVAALDLSRHCVATPPLRRRNTQFAHRS</sequence>
<feature type="compositionally biased region" description="Polar residues" evidence="1">
    <location>
        <begin position="14"/>
        <end position="23"/>
    </location>
</feature>
<protein>
    <submittedName>
        <fullName evidence="2">Uncharacterized protein</fullName>
    </submittedName>
</protein>
<organism evidence="2 3">
    <name type="scientific">Agrobacterium genomosp. 2 str. CFBP 5494</name>
    <dbReference type="NCBI Taxonomy" id="1183436"/>
    <lineage>
        <taxon>Bacteria</taxon>
        <taxon>Pseudomonadati</taxon>
        <taxon>Pseudomonadota</taxon>
        <taxon>Alphaproteobacteria</taxon>
        <taxon>Hyphomicrobiales</taxon>
        <taxon>Rhizobiaceae</taxon>
        <taxon>Rhizobium/Agrobacterium group</taxon>
        <taxon>Agrobacterium</taxon>
        <taxon>Agrobacterium tumefaciens complex</taxon>
    </lineage>
</organism>
<proteinExistence type="predicted"/>
<evidence type="ECO:0000313" key="3">
    <source>
        <dbReference type="Proteomes" id="UP000191933"/>
    </source>
</evidence>
<keyword evidence="3" id="KW-1185">Reference proteome</keyword>
<dbReference type="EMBL" id="FBVY01000035">
    <property type="protein sequence ID" value="CUW98355.1"/>
    <property type="molecule type" value="Genomic_DNA"/>
</dbReference>
<gene>
    <name evidence="2" type="ORF">AGR2A_Lc60010</name>
</gene>
<accession>A0A9W5F4E7</accession>